<dbReference type="STRING" id="1216970.GCA_001570985_00545"/>
<dbReference type="KEGG" id="jli:EXU32_11305"/>
<dbReference type="OrthoDB" id="235973at2"/>
<dbReference type="RefSeq" id="WP_130629998.1">
    <property type="nucleotide sequence ID" value="NZ_CP036164.1"/>
</dbReference>
<sequence length="498" mass="56801">MTTTDDRIGSAPEPTGPTSPIDYSQRIPNNVNLNDNRRLQRALEGWQPKFLDWWKNLGPELPTKDVYLRTAVAVGRDGWAHFEHVPMEEYRWGIFLAEGNPDREVSFGKHKGEPAWQEVPGEYRADLMRLIVIQGDTEPASVEQQRILANTAPSIYDMRNLFQVNVEEGRHLWAMVYLLHAYFGREGREEAEQLLKRNSGDYDNPRILGAFNEATTDWLQFFMFTYFTDRDGKYQLGTLKESGFDPLARTCEFMLKEEAHHMFVGTTGVQRTVEKTAEVMKANGGKATFEDGVIPLDIIQKYLNFQYSVSMDLFGSEQSTNAGNYYSSGLKGRWQETRRKDDHTLLDDEREMSYVEDGQIKTKTVPMISALNLDLRDEYVADCENGVRRWNQALEDAGVDERLYIPHEGFHRQVGVYSTHKISPEGEVLDDAAWEAREGDWLPTDEDRASVAKLMVPVYELGKFASWIAEPPTGINGQPVEYDYVHLEEDGAPEGASA</sequence>
<evidence type="ECO:0000256" key="1">
    <source>
        <dbReference type="SAM" id="MobiDB-lite"/>
    </source>
</evidence>
<dbReference type="NCBIfam" id="TIGR03225">
    <property type="entry name" value="benzo_boxB"/>
    <property type="match status" value="1"/>
</dbReference>
<dbReference type="GO" id="GO:0010124">
    <property type="term" value="P:phenylacetate catabolic process"/>
    <property type="evidence" value="ECO:0007669"/>
    <property type="project" value="InterPro"/>
</dbReference>
<dbReference type="InterPro" id="IPR052703">
    <property type="entry name" value="Aromatic_CoA_ox/epox"/>
</dbReference>
<dbReference type="EC" id="1.14.13.208" evidence="2"/>
<dbReference type="InterPro" id="IPR007814">
    <property type="entry name" value="PaaA_PaaC"/>
</dbReference>
<reference evidence="2 3" key="1">
    <citation type="submission" date="2019-02" db="EMBL/GenBank/DDBJ databases">
        <title>Genomic data mining of an Antarctic deep-sea actinobacterium, Janibacterlimosus P3-3-X1.</title>
        <authorList>
            <person name="Liao L."/>
            <person name="Chen B."/>
        </authorList>
    </citation>
    <scope>NUCLEOTIDE SEQUENCE [LARGE SCALE GENOMIC DNA]</scope>
    <source>
        <strain evidence="2 3">P3-3-X1</strain>
    </source>
</reference>
<organism evidence="2 3">
    <name type="scientific">Janibacter limosus</name>
    <dbReference type="NCBI Taxonomy" id="53458"/>
    <lineage>
        <taxon>Bacteria</taxon>
        <taxon>Bacillati</taxon>
        <taxon>Actinomycetota</taxon>
        <taxon>Actinomycetes</taxon>
        <taxon>Micrococcales</taxon>
        <taxon>Intrasporangiaceae</taxon>
        <taxon>Janibacter</taxon>
    </lineage>
</organism>
<evidence type="ECO:0000313" key="3">
    <source>
        <dbReference type="Proteomes" id="UP000290408"/>
    </source>
</evidence>
<accession>A0A4P6MYE0</accession>
<keyword evidence="3" id="KW-1185">Reference proteome</keyword>
<dbReference type="InterPro" id="IPR017635">
    <property type="entry name" value="Benzoyl_CoA_Oase_BoxB"/>
</dbReference>
<gene>
    <name evidence="2" type="primary">boxB</name>
    <name evidence="2" type="ORF">EXU32_11305</name>
</gene>
<dbReference type="InterPro" id="IPR009078">
    <property type="entry name" value="Ferritin-like_SF"/>
</dbReference>
<dbReference type="GO" id="GO:0016491">
    <property type="term" value="F:oxidoreductase activity"/>
    <property type="evidence" value="ECO:0007669"/>
    <property type="project" value="UniProtKB-KW"/>
</dbReference>
<dbReference type="PANTHER" id="PTHR30458:SF0">
    <property type="entry name" value="1,2-PHENYLACETYL-COA EPOXIDASE, SUBUNIT C"/>
    <property type="match status" value="1"/>
</dbReference>
<name>A0A4P6MYE0_9MICO</name>
<evidence type="ECO:0000313" key="2">
    <source>
        <dbReference type="EMBL" id="QBF46780.1"/>
    </source>
</evidence>
<proteinExistence type="predicted"/>
<feature type="compositionally biased region" description="Polar residues" evidence="1">
    <location>
        <begin position="16"/>
        <end position="29"/>
    </location>
</feature>
<dbReference type="PANTHER" id="PTHR30458">
    <property type="entry name" value="PHENYLACETIC ACID DEGRADATION PROTEIN PAA"/>
    <property type="match status" value="1"/>
</dbReference>
<dbReference type="Gene3D" id="1.10.620.20">
    <property type="entry name" value="Ribonucleotide Reductase, subunit A"/>
    <property type="match status" value="1"/>
</dbReference>
<dbReference type="GO" id="GO:0005829">
    <property type="term" value="C:cytosol"/>
    <property type="evidence" value="ECO:0007669"/>
    <property type="project" value="TreeGrafter"/>
</dbReference>
<protein>
    <submittedName>
        <fullName evidence="2">Benzoyl-CoA 2,3-epoxidase subunit BoxB</fullName>
        <ecNumber evidence="2">1.14.13.208</ecNumber>
    </submittedName>
</protein>
<dbReference type="Pfam" id="PF05138">
    <property type="entry name" value="PaaA_PaaC"/>
    <property type="match status" value="1"/>
</dbReference>
<feature type="region of interest" description="Disordered" evidence="1">
    <location>
        <begin position="1"/>
        <end position="29"/>
    </location>
</feature>
<dbReference type="EMBL" id="CP036164">
    <property type="protein sequence ID" value="QBF46780.1"/>
    <property type="molecule type" value="Genomic_DNA"/>
</dbReference>
<dbReference type="InterPro" id="IPR012348">
    <property type="entry name" value="RNR-like"/>
</dbReference>
<dbReference type="AlphaFoldDB" id="A0A4P6MYE0"/>
<dbReference type="SUPFAM" id="SSF47240">
    <property type="entry name" value="Ferritin-like"/>
    <property type="match status" value="1"/>
</dbReference>
<dbReference type="Proteomes" id="UP000290408">
    <property type="component" value="Chromosome"/>
</dbReference>
<keyword evidence="2" id="KW-0560">Oxidoreductase</keyword>